<dbReference type="EMBL" id="KL197721">
    <property type="protein sequence ID" value="KDQ56550.1"/>
    <property type="molecule type" value="Genomic_DNA"/>
</dbReference>
<reference evidence="3" key="1">
    <citation type="journal article" date="2014" name="Proc. Natl. Acad. Sci. U.S.A.">
        <title>Extensive sampling of basidiomycete genomes demonstrates inadequacy of the white-rot/brown-rot paradigm for wood decay fungi.</title>
        <authorList>
            <person name="Riley R."/>
            <person name="Salamov A.A."/>
            <person name="Brown D.W."/>
            <person name="Nagy L.G."/>
            <person name="Floudas D."/>
            <person name="Held B.W."/>
            <person name="Levasseur A."/>
            <person name="Lombard V."/>
            <person name="Morin E."/>
            <person name="Otillar R."/>
            <person name="Lindquist E.A."/>
            <person name="Sun H."/>
            <person name="LaButti K.M."/>
            <person name="Schmutz J."/>
            <person name="Jabbour D."/>
            <person name="Luo H."/>
            <person name="Baker S.E."/>
            <person name="Pisabarro A.G."/>
            <person name="Walton J.D."/>
            <person name="Blanchette R.A."/>
            <person name="Henrissat B."/>
            <person name="Martin F."/>
            <person name="Cullen D."/>
            <person name="Hibbett D.S."/>
            <person name="Grigoriev I.V."/>
        </authorList>
    </citation>
    <scope>NUCLEOTIDE SEQUENCE [LARGE SCALE GENOMIC DNA]</scope>
    <source>
        <strain evidence="3">MUCL 33604</strain>
    </source>
</reference>
<dbReference type="Proteomes" id="UP000027265">
    <property type="component" value="Unassembled WGS sequence"/>
</dbReference>
<proteinExistence type="predicted"/>
<name>A0A067PRU0_9AGAM</name>
<feature type="region of interest" description="Disordered" evidence="1">
    <location>
        <begin position="1"/>
        <end position="28"/>
    </location>
</feature>
<gene>
    <name evidence="2" type="ORF">JAAARDRAFT_207676</name>
</gene>
<evidence type="ECO:0000256" key="1">
    <source>
        <dbReference type="SAM" id="MobiDB-lite"/>
    </source>
</evidence>
<dbReference type="OrthoDB" id="2879636at2759"/>
<dbReference type="InterPro" id="IPR011333">
    <property type="entry name" value="SKP1/BTB/POZ_sf"/>
</dbReference>
<feature type="compositionally biased region" description="Basic and acidic residues" evidence="1">
    <location>
        <begin position="1"/>
        <end position="10"/>
    </location>
</feature>
<evidence type="ECO:0000313" key="3">
    <source>
        <dbReference type="Proteomes" id="UP000027265"/>
    </source>
</evidence>
<dbReference type="STRING" id="933084.A0A067PRU0"/>
<sequence>MLPDQRDVKPLKKRARTSSREENSPTDSTFCRSEIWYDDGNVILIAENTGFKVYKGLLSEVSPVLAKMLSLPTIDKPLDGCQVLTLTDSASDVTHLFKALHKRHYFRDDATHPFAVVSAVLRLGRKYCIDDLRGDALSCLETDFPCTLKEYLKFGRDWQAIDGSCGTTIEVIRLAREVDLLKILPVAFYVTSEFDSPMWLELAFDGKRQDDGTVVKLSSEDQARLVNGRERLVRAQAKHSFSWLDGCVPNKKAGCRWAKAKLLRKLWYPCPQVVALSPWDEEWESGLCTECIAAAKHAFEEGKKQVWDELPAIFDLPPWGTLIPDRVDGDAPDSS</sequence>
<keyword evidence="3" id="KW-1185">Reference proteome</keyword>
<dbReference type="AlphaFoldDB" id="A0A067PRU0"/>
<evidence type="ECO:0008006" key="4">
    <source>
        <dbReference type="Google" id="ProtNLM"/>
    </source>
</evidence>
<accession>A0A067PRU0</accession>
<organism evidence="2 3">
    <name type="scientific">Jaapia argillacea MUCL 33604</name>
    <dbReference type="NCBI Taxonomy" id="933084"/>
    <lineage>
        <taxon>Eukaryota</taxon>
        <taxon>Fungi</taxon>
        <taxon>Dikarya</taxon>
        <taxon>Basidiomycota</taxon>
        <taxon>Agaricomycotina</taxon>
        <taxon>Agaricomycetes</taxon>
        <taxon>Agaricomycetidae</taxon>
        <taxon>Jaapiales</taxon>
        <taxon>Jaapiaceae</taxon>
        <taxon>Jaapia</taxon>
    </lineage>
</organism>
<evidence type="ECO:0000313" key="2">
    <source>
        <dbReference type="EMBL" id="KDQ56550.1"/>
    </source>
</evidence>
<protein>
    <recommendedName>
        <fullName evidence="4">BTB domain-containing protein</fullName>
    </recommendedName>
</protein>
<dbReference type="Gene3D" id="3.30.710.10">
    <property type="entry name" value="Potassium Channel Kv1.1, Chain A"/>
    <property type="match status" value="1"/>
</dbReference>
<dbReference type="HOGENOM" id="CLU_033082_3_2_1"/>
<dbReference type="InParanoid" id="A0A067PRU0"/>